<accession>A0A918EGS3</accession>
<evidence type="ECO:0000313" key="3">
    <source>
        <dbReference type="EMBL" id="GGP71108.1"/>
    </source>
</evidence>
<dbReference type="RefSeq" id="WP_189225769.1">
    <property type="nucleotide sequence ID" value="NZ_BMRG01000012.1"/>
</dbReference>
<feature type="compositionally biased region" description="Basic and acidic residues" evidence="1">
    <location>
        <begin position="34"/>
        <end position="43"/>
    </location>
</feature>
<evidence type="ECO:0000313" key="4">
    <source>
        <dbReference type="Proteomes" id="UP000639606"/>
    </source>
</evidence>
<evidence type="ECO:0000256" key="2">
    <source>
        <dbReference type="SAM" id="SignalP"/>
    </source>
</evidence>
<proteinExistence type="predicted"/>
<protein>
    <submittedName>
        <fullName evidence="3">Uncharacterized protein</fullName>
    </submittedName>
</protein>
<sequence>MIRLLLPALPLVGCSAASSASDGPLLLELSSDDPSPRRRESPRDWTSPQTGAERSTLLGKLSPLRGNPFRSLVATPDRPDWSRPAPVPDWVGLVAVQVAAVVPLLVLMIGCTSAGWNCCSPDRFRISAASRQISPDRLVFPDIRARGLVRPRSASLACAA</sequence>
<feature type="region of interest" description="Disordered" evidence="1">
    <location>
        <begin position="16"/>
        <end position="78"/>
    </location>
</feature>
<dbReference type="AlphaFoldDB" id="A0A918EGS3"/>
<reference evidence="3" key="1">
    <citation type="journal article" date="2014" name="Int. J. Syst. Evol. Microbiol.">
        <title>Complete genome sequence of Corynebacterium casei LMG S-19264T (=DSM 44701T), isolated from a smear-ripened cheese.</title>
        <authorList>
            <consortium name="US DOE Joint Genome Institute (JGI-PGF)"/>
            <person name="Walter F."/>
            <person name="Albersmeier A."/>
            <person name="Kalinowski J."/>
            <person name="Ruckert C."/>
        </authorList>
    </citation>
    <scope>NUCLEOTIDE SEQUENCE</scope>
    <source>
        <strain evidence="3">JCM 3313</strain>
    </source>
</reference>
<dbReference type="Proteomes" id="UP000639606">
    <property type="component" value="Unassembled WGS sequence"/>
</dbReference>
<keyword evidence="4" id="KW-1185">Reference proteome</keyword>
<feature type="compositionally biased region" description="Low complexity" evidence="1">
    <location>
        <begin position="21"/>
        <end position="33"/>
    </location>
</feature>
<feature type="chain" id="PRO_5038505352" evidence="2">
    <location>
        <begin position="21"/>
        <end position="160"/>
    </location>
</feature>
<keyword evidence="2" id="KW-0732">Signal</keyword>
<comment type="caution">
    <text evidence="3">The sequence shown here is derived from an EMBL/GenBank/DDBJ whole genome shotgun (WGS) entry which is preliminary data.</text>
</comment>
<gene>
    <name evidence="3" type="ORF">GCM10010185_50180</name>
</gene>
<name>A0A918EGS3_9PSEU</name>
<feature type="signal peptide" evidence="2">
    <location>
        <begin position="1"/>
        <end position="20"/>
    </location>
</feature>
<dbReference type="EMBL" id="BMRG01000012">
    <property type="protein sequence ID" value="GGP71108.1"/>
    <property type="molecule type" value="Genomic_DNA"/>
</dbReference>
<evidence type="ECO:0000256" key="1">
    <source>
        <dbReference type="SAM" id="MobiDB-lite"/>
    </source>
</evidence>
<organism evidence="3 4">
    <name type="scientific">Saccharothrix coeruleofusca</name>
    <dbReference type="NCBI Taxonomy" id="33919"/>
    <lineage>
        <taxon>Bacteria</taxon>
        <taxon>Bacillati</taxon>
        <taxon>Actinomycetota</taxon>
        <taxon>Actinomycetes</taxon>
        <taxon>Pseudonocardiales</taxon>
        <taxon>Pseudonocardiaceae</taxon>
        <taxon>Saccharothrix</taxon>
    </lineage>
</organism>
<reference evidence="3" key="2">
    <citation type="submission" date="2020-09" db="EMBL/GenBank/DDBJ databases">
        <authorList>
            <person name="Sun Q."/>
            <person name="Ohkuma M."/>
        </authorList>
    </citation>
    <scope>NUCLEOTIDE SEQUENCE</scope>
    <source>
        <strain evidence="3">JCM 3313</strain>
    </source>
</reference>